<feature type="transmembrane region" description="Helical" evidence="7">
    <location>
        <begin position="24"/>
        <end position="41"/>
    </location>
</feature>
<feature type="transmembrane region" description="Helical" evidence="7">
    <location>
        <begin position="293"/>
        <end position="316"/>
    </location>
</feature>
<feature type="transmembrane region" description="Helical" evidence="7">
    <location>
        <begin position="164"/>
        <end position="183"/>
    </location>
</feature>
<evidence type="ECO:0000256" key="5">
    <source>
        <dbReference type="ARBA" id="ARBA00022989"/>
    </source>
</evidence>
<dbReference type="Pfam" id="PF06963">
    <property type="entry name" value="FPN1"/>
    <property type="match status" value="1"/>
</dbReference>
<feature type="transmembrane region" description="Helical" evidence="7">
    <location>
        <begin position="328"/>
        <end position="348"/>
    </location>
</feature>
<dbReference type="GO" id="GO:0016020">
    <property type="term" value="C:membrane"/>
    <property type="evidence" value="ECO:0007669"/>
    <property type="project" value="UniProtKB-SubCell"/>
</dbReference>
<dbReference type="InterPro" id="IPR009716">
    <property type="entry name" value="Ferroportin-1"/>
</dbReference>
<keyword evidence="3 7" id="KW-0813">Transport</keyword>
<keyword evidence="6 7" id="KW-0472">Membrane</keyword>
<accession>A0AAD7VRF0</accession>
<dbReference type="PANTHER" id="PTHR11660:SF57">
    <property type="entry name" value="SOLUTE CARRIER FAMILY 40 MEMBER"/>
    <property type="match status" value="1"/>
</dbReference>
<keyword evidence="7" id="KW-0406">Ion transport</keyword>
<evidence type="ECO:0000313" key="8">
    <source>
        <dbReference type="EMBL" id="KAJ8099128.1"/>
    </source>
</evidence>
<comment type="similarity">
    <text evidence="2 7">Belongs to the ferroportin (FP) (TC 2.A.100) family. SLC40A subfamily.</text>
</comment>
<dbReference type="GeneID" id="80883140"/>
<evidence type="ECO:0000256" key="2">
    <source>
        <dbReference type="ARBA" id="ARBA00006279"/>
    </source>
</evidence>
<dbReference type="RefSeq" id="XP_056042578.1">
    <property type="nucleotide sequence ID" value="XM_056187974.1"/>
</dbReference>
<dbReference type="GO" id="GO:0005381">
    <property type="term" value="F:iron ion transmembrane transporter activity"/>
    <property type="evidence" value="ECO:0007669"/>
    <property type="project" value="UniProtKB-UniRule"/>
</dbReference>
<keyword evidence="5 7" id="KW-1133">Transmembrane helix</keyword>
<comment type="subcellular location">
    <subcellularLocation>
        <location evidence="1 7">Membrane</location>
        <topology evidence="1 7">Multi-pass membrane protein</topology>
    </subcellularLocation>
</comment>
<dbReference type="SUPFAM" id="SSF103473">
    <property type="entry name" value="MFS general substrate transporter"/>
    <property type="match status" value="1"/>
</dbReference>
<feature type="transmembrane region" description="Helical" evidence="7">
    <location>
        <begin position="260"/>
        <end position="287"/>
    </location>
</feature>
<organism evidence="8 9">
    <name type="scientific">Lipomyces tetrasporus</name>
    <dbReference type="NCBI Taxonomy" id="54092"/>
    <lineage>
        <taxon>Eukaryota</taxon>
        <taxon>Fungi</taxon>
        <taxon>Dikarya</taxon>
        <taxon>Ascomycota</taxon>
        <taxon>Saccharomycotina</taxon>
        <taxon>Lipomycetes</taxon>
        <taxon>Lipomycetales</taxon>
        <taxon>Lipomycetaceae</taxon>
        <taxon>Lipomyces</taxon>
    </lineage>
</organism>
<keyword evidence="4 7" id="KW-0812">Transmembrane</keyword>
<dbReference type="InterPro" id="IPR036259">
    <property type="entry name" value="MFS_trans_sf"/>
</dbReference>
<dbReference type="CDD" id="cd17480">
    <property type="entry name" value="MFS_SLC40A1_like"/>
    <property type="match status" value="1"/>
</dbReference>
<evidence type="ECO:0000256" key="4">
    <source>
        <dbReference type="ARBA" id="ARBA00022692"/>
    </source>
</evidence>
<dbReference type="PANTHER" id="PTHR11660">
    <property type="entry name" value="SOLUTE CARRIER FAMILY 40 MEMBER"/>
    <property type="match status" value="1"/>
</dbReference>
<sequence length="497" mass="53966">MALTNDILMRVCISHFLSAWNSRIFEYSAVLFLASIFPGTLLPPSVYALWRALSAMFLAPAMGRQVDRTNRLVVVRRSIVFQRAAVACSCALFVAMILLNAGAASTSMLIKAGFIAILSAFACVEKLASIMNTVSVERDWVVVIAGSSSEDLQRLNSIMRRIDLFCKMAGPLAISFLIGFTVLGSVWALLFLNVVSVFVEYFTIARVYKLVPALATRTAGIERDEVSDVQGVGLLASDNDDGTISPTPASPLSTYIHHDLFLPSFALSFLYFTVLNFGGQFVAYLLAVGYSPSVIGVLRTVSVLFELSATWAAPILMKNIGAVRGGMWFINWQAICCIAAAVAIYHSGSPSADDVPAESTDKFLFVFASKATAALVFAVVCSRVGLWGFDLCAQFLIQEGVEAESRTAFSSVESSFQNFFELLSFASTIIFDKPAVFAVPALLSTNSVVVAAILFAVYARRVRKHLLHLPSMSGFFGRKATTVAQETVIRQELNDEV</sequence>
<evidence type="ECO:0000256" key="3">
    <source>
        <dbReference type="ARBA" id="ARBA00022448"/>
    </source>
</evidence>
<reference evidence="8" key="1">
    <citation type="submission" date="2023-03" db="EMBL/GenBank/DDBJ databases">
        <title>Near-Complete genome sequence of Lipomyces tetrasporous NRRL Y-64009, an oleaginous yeast capable of growing on lignocellulosic hydrolysates.</title>
        <authorList>
            <consortium name="Lawrence Berkeley National Laboratory"/>
            <person name="Jagtap S.S."/>
            <person name="Liu J.-J."/>
            <person name="Walukiewicz H.E."/>
            <person name="Pangilinan J."/>
            <person name="Lipzen A."/>
            <person name="Ahrendt S."/>
            <person name="Koriabine M."/>
            <person name="Cobaugh K."/>
            <person name="Salamov A."/>
            <person name="Yoshinaga Y."/>
            <person name="Ng V."/>
            <person name="Daum C."/>
            <person name="Grigoriev I.V."/>
            <person name="Slininger P.J."/>
            <person name="Dien B.S."/>
            <person name="Jin Y.-S."/>
            <person name="Rao C.V."/>
        </authorList>
    </citation>
    <scope>NUCLEOTIDE SEQUENCE</scope>
    <source>
        <strain evidence="8">NRRL Y-64009</strain>
    </source>
</reference>
<feature type="transmembrane region" description="Helical" evidence="7">
    <location>
        <begin position="84"/>
        <end position="103"/>
    </location>
</feature>
<feature type="transmembrane region" description="Helical" evidence="7">
    <location>
        <begin position="437"/>
        <end position="459"/>
    </location>
</feature>
<evidence type="ECO:0000256" key="1">
    <source>
        <dbReference type="ARBA" id="ARBA00004141"/>
    </source>
</evidence>
<proteinExistence type="inferred from homology"/>
<evidence type="ECO:0000256" key="7">
    <source>
        <dbReference type="RuleBase" id="RU365065"/>
    </source>
</evidence>
<comment type="caution">
    <text evidence="8">The sequence shown here is derived from an EMBL/GenBank/DDBJ whole genome shotgun (WGS) entry which is preliminary data.</text>
</comment>
<keyword evidence="9" id="KW-1185">Reference proteome</keyword>
<evidence type="ECO:0000256" key="6">
    <source>
        <dbReference type="ARBA" id="ARBA00023136"/>
    </source>
</evidence>
<feature type="transmembrane region" description="Helical" evidence="7">
    <location>
        <begin position="363"/>
        <end position="386"/>
    </location>
</feature>
<comment type="caution">
    <text evidence="7">Lacks conserved residue(s) required for the propagation of feature annotation.</text>
</comment>
<gene>
    <name evidence="8" type="ORF">POJ06DRAFT_256071</name>
</gene>
<comment type="function">
    <text evidence="7">May be involved in iron transport and iron homeostasis.</text>
</comment>
<protein>
    <recommendedName>
        <fullName evidence="7">Solute carrier family 40 member</fullName>
    </recommendedName>
</protein>
<name>A0AAD7VRF0_9ASCO</name>
<evidence type="ECO:0000313" key="9">
    <source>
        <dbReference type="Proteomes" id="UP001217417"/>
    </source>
</evidence>
<dbReference type="EMBL" id="JARPMG010000007">
    <property type="protein sequence ID" value="KAJ8099128.1"/>
    <property type="molecule type" value="Genomic_DNA"/>
</dbReference>
<dbReference type="AlphaFoldDB" id="A0AAD7VRF0"/>
<dbReference type="Proteomes" id="UP001217417">
    <property type="component" value="Unassembled WGS sequence"/>
</dbReference>